<organism evidence="3 4">
    <name type="scientific">Pseudoalteromonas rhizosphaerae</name>
    <dbReference type="NCBI Taxonomy" id="2518973"/>
    <lineage>
        <taxon>Bacteria</taxon>
        <taxon>Pseudomonadati</taxon>
        <taxon>Pseudomonadota</taxon>
        <taxon>Gammaproteobacteria</taxon>
        <taxon>Alteromonadales</taxon>
        <taxon>Pseudoalteromonadaceae</taxon>
        <taxon>Pseudoalteromonas</taxon>
    </lineage>
</organism>
<accession>A0ABW8L1P4</accession>
<dbReference type="EMBL" id="JBJDOT010000033">
    <property type="protein sequence ID" value="MFK3865947.1"/>
    <property type="molecule type" value="Genomic_DNA"/>
</dbReference>
<dbReference type="Proteomes" id="UP001620262">
    <property type="component" value="Unassembled WGS sequence"/>
</dbReference>
<evidence type="ECO:0000259" key="2">
    <source>
        <dbReference type="Pfam" id="PF13610"/>
    </source>
</evidence>
<dbReference type="PANTHER" id="PTHR35528">
    <property type="entry name" value="BLL1675 PROTEIN"/>
    <property type="match status" value="1"/>
</dbReference>
<dbReference type="InterPro" id="IPR052183">
    <property type="entry name" value="IS_Transposase"/>
</dbReference>
<sequence length="83" mass="9732">MIQKRKDKKAAMRFFKKLLKGLKGAPVKVVLDKLRSYTAAQRNLIPNVKHSAVQYENNRCQLSHQPTRQHERQMRKFKSQGQA</sequence>
<reference evidence="3 4" key="1">
    <citation type="submission" date="2024-11" db="EMBL/GenBank/DDBJ databases">
        <title>The Natural Products Discovery Center: Release of the First 8490 Sequenced Strains for Exploring Actinobacteria Biosynthetic Diversity.</title>
        <authorList>
            <person name="Kalkreuter E."/>
            <person name="Kautsar S.A."/>
            <person name="Yang D."/>
            <person name="Bader C.D."/>
            <person name="Teijaro C.N."/>
            <person name="Fluegel L."/>
            <person name="Davis C.M."/>
            <person name="Simpson J.R."/>
            <person name="Lauterbach L."/>
            <person name="Steele A.D."/>
            <person name="Gui C."/>
            <person name="Meng S."/>
            <person name="Li G."/>
            <person name="Viehrig K."/>
            <person name="Ye F."/>
            <person name="Su P."/>
            <person name="Kiefer A.F."/>
            <person name="Nichols A."/>
            <person name="Cepeda A.J."/>
            <person name="Yan W."/>
            <person name="Fan B."/>
            <person name="Jiang Y."/>
            <person name="Adhikari A."/>
            <person name="Zheng C.-J."/>
            <person name="Schuster L."/>
            <person name="Cowan T.M."/>
            <person name="Smanski M.J."/>
            <person name="Chevrette M.G."/>
            <person name="De Carvalho L.P.S."/>
            <person name="Shen B."/>
        </authorList>
    </citation>
    <scope>NUCLEOTIDE SEQUENCE [LARGE SCALE GENOMIC DNA]</scope>
    <source>
        <strain evidence="3 4">NPDC078403</strain>
    </source>
</reference>
<feature type="region of interest" description="Disordered" evidence="1">
    <location>
        <begin position="61"/>
        <end position="83"/>
    </location>
</feature>
<dbReference type="PANTHER" id="PTHR35528:SF3">
    <property type="entry name" value="BLL1675 PROTEIN"/>
    <property type="match status" value="1"/>
</dbReference>
<gene>
    <name evidence="3" type="ORF">ACI2JU_19045</name>
</gene>
<proteinExistence type="predicted"/>
<dbReference type="RefSeq" id="WP_404676210.1">
    <property type="nucleotide sequence ID" value="NZ_JBJDOT010000033.1"/>
</dbReference>
<dbReference type="InterPro" id="IPR032874">
    <property type="entry name" value="DDE_dom"/>
</dbReference>
<dbReference type="Pfam" id="PF13610">
    <property type="entry name" value="DDE_Tnp_IS240"/>
    <property type="match status" value="1"/>
</dbReference>
<protein>
    <submittedName>
        <fullName evidence="3">DDE-type integrase/transposase/recombinase</fullName>
    </submittedName>
</protein>
<evidence type="ECO:0000313" key="3">
    <source>
        <dbReference type="EMBL" id="MFK3865947.1"/>
    </source>
</evidence>
<name>A0ABW8L1P4_9GAMM</name>
<evidence type="ECO:0000256" key="1">
    <source>
        <dbReference type="SAM" id="MobiDB-lite"/>
    </source>
</evidence>
<feature type="domain" description="DDE" evidence="2">
    <location>
        <begin position="2"/>
        <end position="80"/>
    </location>
</feature>
<evidence type="ECO:0000313" key="4">
    <source>
        <dbReference type="Proteomes" id="UP001620262"/>
    </source>
</evidence>
<comment type="caution">
    <text evidence="3">The sequence shown here is derived from an EMBL/GenBank/DDBJ whole genome shotgun (WGS) entry which is preliminary data.</text>
</comment>
<keyword evidence="4" id="KW-1185">Reference proteome</keyword>